<feature type="transmembrane region" description="Helical" evidence="20">
    <location>
        <begin position="288"/>
        <end position="311"/>
    </location>
</feature>
<keyword evidence="13 20" id="KW-0630">Potassium</keyword>
<dbReference type="PROSITE" id="PS00154">
    <property type="entry name" value="ATPASE_E1_E2"/>
    <property type="match status" value="1"/>
</dbReference>
<keyword evidence="16" id="KW-0915">Sodium</keyword>
<dbReference type="InterPro" id="IPR050510">
    <property type="entry name" value="Cation_transp_ATPase_P-type"/>
</dbReference>
<comment type="subcellular location">
    <subcellularLocation>
        <location evidence="1">Cell membrane</location>
        <location evidence="1">Sarcolemma</location>
        <topology evidence="1">Multi-pass membrane protein</topology>
    </subcellularLocation>
    <subcellularLocation>
        <location evidence="20">Cell membrane</location>
        <topology evidence="20">Multi-pass membrane protein</topology>
    </subcellularLocation>
</comment>
<keyword evidence="12" id="KW-0460">Magnesium</keyword>
<dbReference type="InterPro" id="IPR008250">
    <property type="entry name" value="ATPase_P-typ_transduc_dom_A_sf"/>
</dbReference>
<evidence type="ECO:0000256" key="17">
    <source>
        <dbReference type="ARBA" id="ARBA00023065"/>
    </source>
</evidence>
<keyword evidence="3 20" id="KW-0813">Transport</keyword>
<evidence type="ECO:0000256" key="13">
    <source>
        <dbReference type="ARBA" id="ARBA00022958"/>
    </source>
</evidence>
<dbReference type="Gene3D" id="2.70.150.10">
    <property type="entry name" value="Calcium-transporting ATPase, cytoplasmic transduction domain A"/>
    <property type="match status" value="1"/>
</dbReference>
<dbReference type="NCBIfam" id="TIGR01106">
    <property type="entry name" value="ATPase-IIC_X-K"/>
    <property type="match status" value="1"/>
</dbReference>
<sequence>MKIEGKKMFLSGVTSLKFDYGVSISFCIGLTGAKAAENLARDGPNALTPPPTTPEWVKFCKQMFGGFSMLLWTGAILCFLAYGIQAAMEDEPANDNLYLGVVLSAVVIITGCFSYYQEAKSSKIMDSFKNLVPQQALVVRDGEKKCINAEEVVVGDLVEVKGGDRIPADLRIISAHGCKVDNSSLTGESEPQTRTPDFSNENPLETRNIAFFSTNCVEGTARGIVISTGDRTVMGRIATLASGLEVGRTPISIEIEHFIHIITGVAVFLGVSFFVLSLVLGYSWLEAVIFLIGIIVANVPEGLLATVTVCLTLTAKRMAKKNCLVKNLEAVETLGSTSTICSDKTGTLTQNRMTVAHMWFDNQIHEADTTENQSGTSFDRSSATWAALARIAGLCNRAVFLAEQSNLPILKRDVAGDASESALLKCIELCCGGGSVQEMRDKNSKLAEIPFNSTNKYQVCTRESKRLLVMKGAPERILDRCATIMLQGKEQALDDEMKDAFQNAYLELGGLGERVLGFCHYHLPDDQFPEDFAFDTEEVNFPTENLSAVPDAVGKCRSAGIKVIMVTGDHPITAKAIAKGVGIISEGNETVEDIAARLNIPVNEVNPRDAKACVVHGGDLKDLSAEQLDDILKYHTEIVFARTSPQQKLIIVEGCQRQGAIVAVTGDGVNDSPALKKADIGVAMGIAGSDVSKQAADMILLDDNFASIVTGVEEGRLIFDNLKKSIAYTLTSNIPEITPFLLFICASIPLPLGTVTILCIDLGTDMVPAISLAYEAAESDIMKRQPRNPKTDKLVNERLISIAYGQIGMIQALAGFFTYFVILAENGFLPTTLLGIRVNWDNKYMNDLEDSYGQQWTYEQRKIVEFTCHTAFFASIVIVQWADLIICKTRRNSVFQQGMKNKILIFGLFEETALAAFLSYCPGMDVALRMYPLKPNWWFCAFPYSLLIFIYDEIRKLILRRSPGGEELATFSFSACYSRLWCVFATFTNFHHNASNNLQSPLQLFLNSARSAQLK</sequence>
<evidence type="ECO:0000259" key="22">
    <source>
        <dbReference type="SMART" id="SM00831"/>
    </source>
</evidence>
<keyword evidence="4" id="KW-1003">Cell membrane</keyword>
<dbReference type="GO" id="GO:0006883">
    <property type="term" value="P:intracellular sodium ion homeostasis"/>
    <property type="evidence" value="ECO:0007669"/>
    <property type="project" value="TreeGrafter"/>
</dbReference>
<reference evidence="23" key="2">
    <citation type="submission" date="2025-09" db="UniProtKB">
        <authorList>
            <consortium name="Ensembl"/>
        </authorList>
    </citation>
    <scope>IDENTIFICATION</scope>
</reference>
<dbReference type="InterPro" id="IPR023214">
    <property type="entry name" value="HAD_sf"/>
</dbReference>
<evidence type="ECO:0000313" key="24">
    <source>
        <dbReference type="Proteomes" id="UP000694523"/>
    </source>
</evidence>
<dbReference type="GO" id="GO:1990573">
    <property type="term" value="P:potassium ion import across plasma membrane"/>
    <property type="evidence" value="ECO:0007669"/>
    <property type="project" value="TreeGrafter"/>
</dbReference>
<feature type="transmembrane region" description="Helical" evidence="20">
    <location>
        <begin position="903"/>
        <end position="920"/>
    </location>
</feature>
<keyword evidence="14" id="KW-1278">Translocase</keyword>
<dbReference type="SUPFAM" id="SSF81660">
    <property type="entry name" value="Metal cation-transporting ATPase, ATP-binding domain N"/>
    <property type="match status" value="1"/>
</dbReference>
<dbReference type="AlphaFoldDB" id="A0A8C6UAB8"/>
<keyword evidence="15 20" id="KW-1133">Transmembrane helix</keyword>
<keyword evidence="9 20" id="KW-0479">Metal-binding</keyword>
<dbReference type="SFLD" id="SFLDS00003">
    <property type="entry name" value="Haloacid_Dehalogenase"/>
    <property type="match status" value="1"/>
</dbReference>
<feature type="region of interest" description="Disordered" evidence="21">
    <location>
        <begin position="183"/>
        <end position="202"/>
    </location>
</feature>
<evidence type="ECO:0000256" key="12">
    <source>
        <dbReference type="ARBA" id="ARBA00022842"/>
    </source>
</evidence>
<evidence type="ECO:0000256" key="4">
    <source>
        <dbReference type="ARBA" id="ARBA00022475"/>
    </source>
</evidence>
<dbReference type="InterPro" id="IPR023298">
    <property type="entry name" value="ATPase_P-typ_TM_dom_sf"/>
</dbReference>
<dbReference type="PRINTS" id="PR00119">
    <property type="entry name" value="CATATPASE"/>
</dbReference>
<keyword evidence="6" id="KW-0597">Phosphoprotein</keyword>
<evidence type="ECO:0000256" key="18">
    <source>
        <dbReference type="ARBA" id="ARBA00023136"/>
    </source>
</evidence>
<feature type="transmembrane region" description="Helical" evidence="20">
    <location>
        <begin position="799"/>
        <end position="822"/>
    </location>
</feature>
<keyword evidence="11 20" id="KW-0067">ATP-binding</keyword>
<evidence type="ECO:0000256" key="15">
    <source>
        <dbReference type="ARBA" id="ARBA00022989"/>
    </source>
</evidence>
<dbReference type="InterPro" id="IPR005775">
    <property type="entry name" value="P-type_ATPase_IIC"/>
</dbReference>
<keyword evidence="5 20" id="KW-0633">Potassium transport</keyword>
<dbReference type="SFLD" id="SFLDF00027">
    <property type="entry name" value="p-type_atpase"/>
    <property type="match status" value="1"/>
</dbReference>
<evidence type="ECO:0000256" key="11">
    <source>
        <dbReference type="ARBA" id="ARBA00022840"/>
    </source>
</evidence>
<feature type="transmembrane region" description="Helical" evidence="20">
    <location>
        <begin position="64"/>
        <end position="85"/>
    </location>
</feature>
<dbReference type="GO" id="GO:0042383">
    <property type="term" value="C:sarcolemma"/>
    <property type="evidence" value="ECO:0007669"/>
    <property type="project" value="UniProtKB-SubCell"/>
</dbReference>
<dbReference type="GO" id="GO:0005391">
    <property type="term" value="F:P-type sodium:potassium-exchanging transporter activity"/>
    <property type="evidence" value="ECO:0007669"/>
    <property type="project" value="TreeGrafter"/>
</dbReference>
<keyword evidence="24" id="KW-1185">Reference proteome</keyword>
<evidence type="ECO:0000256" key="9">
    <source>
        <dbReference type="ARBA" id="ARBA00022723"/>
    </source>
</evidence>
<dbReference type="GO" id="GO:0005524">
    <property type="term" value="F:ATP binding"/>
    <property type="evidence" value="ECO:0007669"/>
    <property type="project" value="UniProtKB-KW"/>
</dbReference>
<evidence type="ECO:0000256" key="5">
    <source>
        <dbReference type="ARBA" id="ARBA00022538"/>
    </source>
</evidence>
<feature type="transmembrane region" description="Helical" evidence="20">
    <location>
        <begin position="935"/>
        <end position="951"/>
    </location>
</feature>
<dbReference type="GO" id="GO:0036376">
    <property type="term" value="P:sodium ion export across plasma membrane"/>
    <property type="evidence" value="ECO:0007669"/>
    <property type="project" value="TreeGrafter"/>
</dbReference>
<dbReference type="GO" id="GO:1902600">
    <property type="term" value="P:proton transmembrane transport"/>
    <property type="evidence" value="ECO:0007669"/>
    <property type="project" value="TreeGrafter"/>
</dbReference>
<dbReference type="Proteomes" id="UP000694523">
    <property type="component" value="Unplaced"/>
</dbReference>
<dbReference type="Pfam" id="PF00690">
    <property type="entry name" value="Cation_ATPase_N"/>
    <property type="match status" value="1"/>
</dbReference>
<dbReference type="SMART" id="SM00831">
    <property type="entry name" value="Cation_ATPase_N"/>
    <property type="match status" value="1"/>
</dbReference>
<dbReference type="PANTHER" id="PTHR43294:SF9">
    <property type="entry name" value="SODIUM_POTASSIUM-TRANSPORTING ATPASE SUBUNIT ALPHA-1"/>
    <property type="match status" value="1"/>
</dbReference>
<dbReference type="InterPro" id="IPR018303">
    <property type="entry name" value="ATPase_P-typ_P_site"/>
</dbReference>
<dbReference type="PRINTS" id="PR00121">
    <property type="entry name" value="NAKATPASE"/>
</dbReference>
<evidence type="ECO:0000256" key="16">
    <source>
        <dbReference type="ARBA" id="ARBA00023053"/>
    </source>
</evidence>
<evidence type="ECO:0000313" key="23">
    <source>
        <dbReference type="Ensembl" id="ENSNMLP00000031506.1"/>
    </source>
</evidence>
<evidence type="ECO:0000256" key="7">
    <source>
        <dbReference type="ARBA" id="ARBA00022607"/>
    </source>
</evidence>
<keyword evidence="7" id="KW-0740">Sodium/potassium transport</keyword>
<evidence type="ECO:0000256" key="2">
    <source>
        <dbReference type="ARBA" id="ARBA00006934"/>
    </source>
</evidence>
<evidence type="ECO:0000256" key="10">
    <source>
        <dbReference type="ARBA" id="ARBA00022741"/>
    </source>
</evidence>
<keyword evidence="17 20" id="KW-0406">Ion transport</keyword>
<dbReference type="InterPro" id="IPR059000">
    <property type="entry name" value="ATPase_P-type_domA"/>
</dbReference>
<dbReference type="NCBIfam" id="TIGR01494">
    <property type="entry name" value="ATPase_P-type"/>
    <property type="match status" value="2"/>
</dbReference>
<keyword evidence="8 20" id="KW-0812">Transmembrane</keyword>
<evidence type="ECO:0000256" key="14">
    <source>
        <dbReference type="ARBA" id="ARBA00022967"/>
    </source>
</evidence>
<evidence type="ECO:0000256" key="19">
    <source>
        <dbReference type="ARBA" id="ARBA00023201"/>
    </source>
</evidence>
<name>A0A8C6UAB8_9GOBI</name>
<dbReference type="Pfam" id="PF00689">
    <property type="entry name" value="Cation_ATPase_C"/>
    <property type="match status" value="1"/>
</dbReference>
<dbReference type="CDD" id="cd02608">
    <property type="entry name" value="P-type_ATPase_Na-K_like"/>
    <property type="match status" value="1"/>
</dbReference>
<dbReference type="GO" id="GO:0016887">
    <property type="term" value="F:ATP hydrolysis activity"/>
    <property type="evidence" value="ECO:0007669"/>
    <property type="project" value="InterPro"/>
</dbReference>
<proteinExistence type="inferred from homology"/>
<dbReference type="PANTHER" id="PTHR43294">
    <property type="entry name" value="SODIUM/POTASSIUM-TRANSPORTING ATPASE SUBUNIT ALPHA"/>
    <property type="match status" value="1"/>
</dbReference>
<feature type="transmembrane region" description="Helical" evidence="20">
    <location>
        <begin position="258"/>
        <end position="282"/>
    </location>
</feature>
<feature type="domain" description="Cation-transporting P-type ATPase N-terminal" evidence="22">
    <location>
        <begin position="12"/>
        <end position="83"/>
    </location>
</feature>
<dbReference type="Gene3D" id="3.40.50.1000">
    <property type="entry name" value="HAD superfamily/HAD-like"/>
    <property type="match status" value="1"/>
</dbReference>
<evidence type="ECO:0000256" key="1">
    <source>
        <dbReference type="ARBA" id="ARBA00004415"/>
    </source>
</evidence>
<keyword evidence="18 20" id="KW-0472">Membrane</keyword>
<dbReference type="SUPFAM" id="SSF81653">
    <property type="entry name" value="Calcium ATPase, transduction domain A"/>
    <property type="match status" value="1"/>
</dbReference>
<dbReference type="SUPFAM" id="SSF56784">
    <property type="entry name" value="HAD-like"/>
    <property type="match status" value="1"/>
</dbReference>
<dbReference type="Ensembl" id="ENSNMLT00000035119.1">
    <property type="protein sequence ID" value="ENSNMLP00000031506.1"/>
    <property type="gene ID" value="ENSNMLG00000018389.1"/>
</dbReference>
<dbReference type="Gene3D" id="1.20.1110.10">
    <property type="entry name" value="Calcium-transporting ATPase, transmembrane domain"/>
    <property type="match status" value="1"/>
</dbReference>
<reference evidence="23" key="1">
    <citation type="submission" date="2025-08" db="UniProtKB">
        <authorList>
            <consortium name="Ensembl"/>
        </authorList>
    </citation>
    <scope>IDENTIFICATION</scope>
</reference>
<dbReference type="InterPro" id="IPR006068">
    <property type="entry name" value="ATPase_P-typ_cation-transptr_C"/>
</dbReference>
<dbReference type="InterPro" id="IPR004014">
    <property type="entry name" value="ATPase_P-typ_cation-transptr_N"/>
</dbReference>
<dbReference type="Pfam" id="PF13246">
    <property type="entry name" value="Cation_ATPase"/>
    <property type="match status" value="1"/>
</dbReference>
<evidence type="ECO:0000256" key="20">
    <source>
        <dbReference type="RuleBase" id="RU362084"/>
    </source>
</evidence>
<evidence type="ECO:0000256" key="8">
    <source>
        <dbReference type="ARBA" id="ARBA00022692"/>
    </source>
</evidence>
<dbReference type="InterPro" id="IPR001757">
    <property type="entry name" value="P_typ_ATPase"/>
</dbReference>
<dbReference type="SFLD" id="SFLDG00002">
    <property type="entry name" value="C1.7:_P-type_atpase_like"/>
    <property type="match status" value="1"/>
</dbReference>
<comment type="similarity">
    <text evidence="2 20">Belongs to the cation transport ATPase (P-type) (TC 3.A.3) family. Type IIC subfamily.</text>
</comment>
<evidence type="ECO:0000256" key="21">
    <source>
        <dbReference type="SAM" id="MobiDB-lite"/>
    </source>
</evidence>
<keyword evidence="10 20" id="KW-0547">Nucleotide-binding</keyword>
<accession>A0A8C6UAB8</accession>
<dbReference type="GO" id="GO:0046872">
    <property type="term" value="F:metal ion binding"/>
    <property type="evidence" value="ECO:0007669"/>
    <property type="project" value="UniProtKB-KW"/>
</dbReference>
<dbReference type="InterPro" id="IPR036412">
    <property type="entry name" value="HAD-like_sf"/>
</dbReference>
<evidence type="ECO:0000256" key="6">
    <source>
        <dbReference type="ARBA" id="ARBA00022553"/>
    </source>
</evidence>
<keyword evidence="19" id="KW-0739">Sodium transport</keyword>
<organism evidence="23 24">
    <name type="scientific">Neogobius melanostomus</name>
    <name type="common">round goby</name>
    <dbReference type="NCBI Taxonomy" id="47308"/>
    <lineage>
        <taxon>Eukaryota</taxon>
        <taxon>Metazoa</taxon>
        <taxon>Chordata</taxon>
        <taxon>Craniata</taxon>
        <taxon>Vertebrata</taxon>
        <taxon>Euteleostomi</taxon>
        <taxon>Actinopterygii</taxon>
        <taxon>Neopterygii</taxon>
        <taxon>Teleostei</taxon>
        <taxon>Neoteleostei</taxon>
        <taxon>Acanthomorphata</taxon>
        <taxon>Gobiaria</taxon>
        <taxon>Gobiiformes</taxon>
        <taxon>Gobioidei</taxon>
        <taxon>Gobiidae</taxon>
        <taxon>Benthophilinae</taxon>
        <taxon>Neogobiini</taxon>
        <taxon>Neogobius</taxon>
    </lineage>
</organism>
<dbReference type="InterPro" id="IPR023299">
    <property type="entry name" value="ATPase_P-typ_cyto_dom_N"/>
</dbReference>
<protein>
    <recommendedName>
        <fullName evidence="20">Sodium/potassium-transporting ATPase subunit alpha</fullName>
    </recommendedName>
</protein>
<dbReference type="Gene3D" id="3.40.1110.10">
    <property type="entry name" value="Calcium-transporting ATPase, cytoplasmic domain N"/>
    <property type="match status" value="1"/>
</dbReference>
<dbReference type="InterPro" id="IPR044492">
    <property type="entry name" value="P_typ_ATPase_HD_dom"/>
</dbReference>
<feature type="transmembrane region" description="Helical" evidence="20">
    <location>
        <begin position="863"/>
        <end position="882"/>
    </location>
</feature>
<dbReference type="GO" id="GO:0030007">
    <property type="term" value="P:intracellular potassium ion homeostasis"/>
    <property type="evidence" value="ECO:0007669"/>
    <property type="project" value="TreeGrafter"/>
</dbReference>
<feature type="transmembrane region" description="Helical" evidence="20">
    <location>
        <begin position="97"/>
        <end position="116"/>
    </location>
</feature>
<dbReference type="Pfam" id="PF00122">
    <property type="entry name" value="E1-E2_ATPase"/>
    <property type="match status" value="1"/>
</dbReference>
<evidence type="ECO:0000256" key="3">
    <source>
        <dbReference type="ARBA" id="ARBA00022448"/>
    </source>
</evidence>
<dbReference type="SUPFAM" id="SSF81665">
    <property type="entry name" value="Calcium ATPase, transmembrane domain M"/>
    <property type="match status" value="1"/>
</dbReference>